<accession>A0ABU0HET7</accession>
<evidence type="ECO:0000256" key="8">
    <source>
        <dbReference type="SAM" id="Phobius"/>
    </source>
</evidence>
<keyword evidence="4 8" id="KW-0812">Transmembrane</keyword>
<dbReference type="RefSeq" id="WP_266351351.1">
    <property type="nucleotide sequence ID" value="NZ_JAPKNG010000008.1"/>
</dbReference>
<feature type="compositionally biased region" description="Basic and acidic residues" evidence="7">
    <location>
        <begin position="574"/>
        <end position="585"/>
    </location>
</feature>
<dbReference type="InterPro" id="IPR029044">
    <property type="entry name" value="Nucleotide-diphossugar_trans"/>
</dbReference>
<reference evidence="10 11" key="1">
    <citation type="submission" date="2023-07" db="EMBL/GenBank/DDBJ databases">
        <title>Genomic Encyclopedia of Type Strains, Phase IV (KMG-IV): sequencing the most valuable type-strain genomes for metagenomic binning, comparative biology and taxonomic classification.</title>
        <authorList>
            <person name="Goeker M."/>
        </authorList>
    </citation>
    <scope>NUCLEOTIDE SEQUENCE [LARGE SCALE GENOMIC DNA]</scope>
    <source>
        <strain evidence="10 11">B6-8</strain>
    </source>
</reference>
<dbReference type="InterPro" id="IPR050321">
    <property type="entry name" value="Glycosyltr_2/OpgH_subfam"/>
</dbReference>
<gene>
    <name evidence="10" type="ORF">QO014_004887</name>
</gene>
<evidence type="ECO:0000259" key="9">
    <source>
        <dbReference type="Pfam" id="PF13632"/>
    </source>
</evidence>
<feature type="transmembrane region" description="Helical" evidence="8">
    <location>
        <begin position="463"/>
        <end position="492"/>
    </location>
</feature>
<organism evidence="10 11">
    <name type="scientific">Kaistia dalseonensis</name>
    <dbReference type="NCBI Taxonomy" id="410840"/>
    <lineage>
        <taxon>Bacteria</taxon>
        <taxon>Pseudomonadati</taxon>
        <taxon>Pseudomonadota</taxon>
        <taxon>Alphaproteobacteria</taxon>
        <taxon>Hyphomicrobiales</taxon>
        <taxon>Kaistiaceae</taxon>
        <taxon>Kaistia</taxon>
    </lineage>
</organism>
<keyword evidence="3" id="KW-0808">Transferase</keyword>
<evidence type="ECO:0000256" key="7">
    <source>
        <dbReference type="SAM" id="MobiDB-lite"/>
    </source>
</evidence>
<feature type="transmembrane region" description="Helical" evidence="8">
    <location>
        <begin position="168"/>
        <end position="193"/>
    </location>
</feature>
<comment type="caution">
    <text evidence="10">The sequence shown here is derived from an EMBL/GenBank/DDBJ whole genome shotgun (WGS) entry which is preliminary data.</text>
</comment>
<comment type="subcellular location">
    <subcellularLocation>
        <location evidence="1">Membrane</location>
        <topology evidence="1">Multi-pass membrane protein</topology>
    </subcellularLocation>
</comment>
<dbReference type="PANTHER" id="PTHR43867:SF2">
    <property type="entry name" value="CELLULOSE SYNTHASE CATALYTIC SUBUNIT A [UDP-FORMING]"/>
    <property type="match status" value="1"/>
</dbReference>
<dbReference type="Pfam" id="PF13632">
    <property type="entry name" value="Glyco_trans_2_3"/>
    <property type="match status" value="1"/>
</dbReference>
<proteinExistence type="predicted"/>
<name>A0ABU0HET7_9HYPH</name>
<dbReference type="InterPro" id="IPR001173">
    <property type="entry name" value="Glyco_trans_2-like"/>
</dbReference>
<evidence type="ECO:0000256" key="5">
    <source>
        <dbReference type="ARBA" id="ARBA00022989"/>
    </source>
</evidence>
<feature type="domain" description="Glycosyltransferase 2-like" evidence="9">
    <location>
        <begin position="298"/>
        <end position="485"/>
    </location>
</feature>
<evidence type="ECO:0000256" key="1">
    <source>
        <dbReference type="ARBA" id="ARBA00004141"/>
    </source>
</evidence>
<evidence type="ECO:0000256" key="3">
    <source>
        <dbReference type="ARBA" id="ARBA00022679"/>
    </source>
</evidence>
<evidence type="ECO:0000256" key="6">
    <source>
        <dbReference type="ARBA" id="ARBA00023136"/>
    </source>
</evidence>
<evidence type="ECO:0000313" key="10">
    <source>
        <dbReference type="EMBL" id="MDQ0440472.1"/>
    </source>
</evidence>
<feature type="transmembrane region" description="Helical" evidence="8">
    <location>
        <begin position="139"/>
        <end position="162"/>
    </location>
</feature>
<protein>
    <submittedName>
        <fullName evidence="10">Cellulose synthase/poly-beta-1,6-N-acetylglucosamine synthase-like glycosyltransferase</fullName>
    </submittedName>
</protein>
<evidence type="ECO:0000256" key="4">
    <source>
        <dbReference type="ARBA" id="ARBA00022692"/>
    </source>
</evidence>
<keyword evidence="5 8" id="KW-1133">Transmembrane helix</keyword>
<keyword evidence="11" id="KW-1185">Reference proteome</keyword>
<sequence>MGIRERFLPEEDGLAGDRAYAQRARRLGLPFEAQPKGRAFLPVERKAEGIEAFAAGIRVGRVAFLRQPTGVRLAIAPRAAEIERIAEKLEGFDDIRARLTVTTPAAIRRLLTEAAAQPLLDHALGDLATRHPEFSARRLLSAGQSVAIALCALLLAIALWLFGWKAIAALNLMFGLLFLALIMLRTLAISVVLDRMLRPPPPLAIDPAALPIYSILVPLYDEAHMVPELVRALARLDWPRERLDIKLVLEARDRATRRAAEALRLEPPFEIVIVPDRSPRTKPKALAFALPLARGDFVTVYDAEDRPDPGQLREAYAAFMAGGDDLACVQAPLLIDNAGLNGLTALFAMEYSIQFDGLLPTLAAFSMPLPLGGTSNHFRRSALVAAGGWDPYNVTEDADLGVRLARFGYRTSTIAAPTYEEAPRSSRLWLKQRTRWLKGWMQTWLVHTRQPRRLWREIGGRRVLGFTLTSLGSIVAAAVHPLYLASAVLLLVDPSVLWRANSPIMAAALALSLFNFVSAYAVFALLSAATLRMRRIRRPPGALWFLPCYWLLQSLACYRALFQLVIAPHRWEKTPHHGRRSREPAKPVQRPAAIRVRTAR</sequence>
<dbReference type="SUPFAM" id="SSF53448">
    <property type="entry name" value="Nucleotide-diphospho-sugar transferases"/>
    <property type="match status" value="1"/>
</dbReference>
<dbReference type="Proteomes" id="UP001241603">
    <property type="component" value="Unassembled WGS sequence"/>
</dbReference>
<keyword evidence="2" id="KW-0328">Glycosyltransferase</keyword>
<keyword evidence="6 8" id="KW-0472">Membrane</keyword>
<dbReference type="PANTHER" id="PTHR43867">
    <property type="entry name" value="CELLULOSE SYNTHASE CATALYTIC SUBUNIT A [UDP-FORMING]"/>
    <property type="match status" value="1"/>
</dbReference>
<feature type="transmembrane region" description="Helical" evidence="8">
    <location>
        <begin position="504"/>
        <end position="529"/>
    </location>
</feature>
<evidence type="ECO:0000256" key="2">
    <source>
        <dbReference type="ARBA" id="ARBA00022676"/>
    </source>
</evidence>
<dbReference type="Gene3D" id="3.90.550.10">
    <property type="entry name" value="Spore Coat Polysaccharide Biosynthesis Protein SpsA, Chain A"/>
    <property type="match status" value="1"/>
</dbReference>
<dbReference type="EMBL" id="JAUSVO010000008">
    <property type="protein sequence ID" value="MDQ0440472.1"/>
    <property type="molecule type" value="Genomic_DNA"/>
</dbReference>
<evidence type="ECO:0000313" key="11">
    <source>
        <dbReference type="Proteomes" id="UP001241603"/>
    </source>
</evidence>
<feature type="region of interest" description="Disordered" evidence="7">
    <location>
        <begin position="574"/>
        <end position="600"/>
    </location>
</feature>